<evidence type="ECO:0000256" key="10">
    <source>
        <dbReference type="SAM" id="MobiDB-lite"/>
    </source>
</evidence>
<dbReference type="CDD" id="cd01898">
    <property type="entry name" value="Obg"/>
    <property type="match status" value="1"/>
</dbReference>
<dbReference type="InterPro" id="IPR045086">
    <property type="entry name" value="OBG_GTPase"/>
</dbReference>
<feature type="binding site" evidence="9">
    <location>
        <begin position="190"/>
        <end position="194"/>
    </location>
    <ligand>
        <name>GTP</name>
        <dbReference type="ChEBI" id="CHEBI:37565"/>
    </ligand>
</feature>
<dbReference type="PROSITE" id="PS51710">
    <property type="entry name" value="G_OBG"/>
    <property type="match status" value="1"/>
</dbReference>
<name>A0A923ND98_9FIRM</name>
<dbReference type="Gene3D" id="3.30.300.350">
    <property type="entry name" value="GTP-binding protein OBG, C-terminal domain"/>
    <property type="match status" value="1"/>
</dbReference>
<dbReference type="Gene3D" id="2.70.210.12">
    <property type="entry name" value="GTP1/OBG domain"/>
    <property type="match status" value="1"/>
</dbReference>
<organism evidence="14 15">
    <name type="scientific">Lentihominibacter faecis</name>
    <dbReference type="NCBI Taxonomy" id="2764712"/>
    <lineage>
        <taxon>Bacteria</taxon>
        <taxon>Bacillati</taxon>
        <taxon>Bacillota</taxon>
        <taxon>Clostridia</taxon>
        <taxon>Peptostreptococcales</taxon>
        <taxon>Anaerovoracaceae</taxon>
        <taxon>Lentihominibacter</taxon>
    </lineage>
</organism>
<comment type="subunit">
    <text evidence="9">Monomer.</text>
</comment>
<evidence type="ECO:0000256" key="7">
    <source>
        <dbReference type="ARBA" id="ARBA00022842"/>
    </source>
</evidence>
<comment type="cofactor">
    <cofactor evidence="1 9">
        <name>Mg(2+)</name>
        <dbReference type="ChEBI" id="CHEBI:18420"/>
    </cofactor>
</comment>
<evidence type="ECO:0000256" key="2">
    <source>
        <dbReference type="ARBA" id="ARBA00007699"/>
    </source>
</evidence>
<feature type="binding site" evidence="9">
    <location>
        <begin position="165"/>
        <end position="172"/>
    </location>
    <ligand>
        <name>GTP</name>
        <dbReference type="ChEBI" id="CHEBI:37565"/>
    </ligand>
</feature>
<dbReference type="GO" id="GO:0005737">
    <property type="term" value="C:cytoplasm"/>
    <property type="evidence" value="ECO:0007669"/>
    <property type="project" value="UniProtKB-SubCell"/>
</dbReference>
<dbReference type="SUPFAM" id="SSF52540">
    <property type="entry name" value="P-loop containing nucleoside triphosphate hydrolases"/>
    <property type="match status" value="1"/>
</dbReference>
<evidence type="ECO:0000256" key="4">
    <source>
        <dbReference type="ARBA" id="ARBA00022723"/>
    </source>
</evidence>
<dbReference type="SUPFAM" id="SSF102741">
    <property type="entry name" value="Obg GTP-binding protein C-terminal domain"/>
    <property type="match status" value="1"/>
</dbReference>
<evidence type="ECO:0000313" key="14">
    <source>
        <dbReference type="EMBL" id="MBC6000096.1"/>
    </source>
</evidence>
<dbReference type="NCBIfam" id="NF008954">
    <property type="entry name" value="PRK12296.1"/>
    <property type="match status" value="1"/>
</dbReference>
<dbReference type="PANTHER" id="PTHR11702">
    <property type="entry name" value="DEVELOPMENTALLY REGULATED GTP-BINDING PROTEIN-RELATED"/>
    <property type="match status" value="1"/>
</dbReference>
<feature type="binding site" evidence="9">
    <location>
        <position position="192"/>
    </location>
    <ligand>
        <name>Mg(2+)</name>
        <dbReference type="ChEBI" id="CHEBI:18420"/>
    </ligand>
</feature>
<dbReference type="InterPro" id="IPR006073">
    <property type="entry name" value="GTP-bd"/>
</dbReference>
<dbReference type="InterPro" id="IPR031167">
    <property type="entry name" value="G_OBG"/>
</dbReference>
<evidence type="ECO:0000313" key="15">
    <source>
        <dbReference type="Proteomes" id="UP000644115"/>
    </source>
</evidence>
<accession>A0A923ND98</accession>
<feature type="binding site" evidence="9">
    <location>
        <begin position="281"/>
        <end position="284"/>
    </location>
    <ligand>
        <name>GTP</name>
        <dbReference type="ChEBI" id="CHEBI:37565"/>
    </ligand>
</feature>
<dbReference type="PANTHER" id="PTHR11702:SF31">
    <property type="entry name" value="MITOCHONDRIAL RIBOSOME-ASSOCIATED GTPASE 2"/>
    <property type="match status" value="1"/>
</dbReference>
<feature type="region of interest" description="Disordered" evidence="10">
    <location>
        <begin position="20"/>
        <end position="43"/>
    </location>
</feature>
<dbReference type="NCBIfam" id="NF008956">
    <property type="entry name" value="PRK12299.1"/>
    <property type="match status" value="1"/>
</dbReference>
<dbReference type="AlphaFoldDB" id="A0A923ND98"/>
<evidence type="ECO:0000256" key="9">
    <source>
        <dbReference type="HAMAP-Rule" id="MF_01454"/>
    </source>
</evidence>
<feature type="domain" description="Obg" evidence="13">
    <location>
        <begin position="1"/>
        <end position="158"/>
    </location>
</feature>
<dbReference type="InterPro" id="IPR036346">
    <property type="entry name" value="GTP-bd_prot_GTP1/OBG_C_sf"/>
</dbReference>
<feature type="binding site" evidence="9">
    <location>
        <begin position="311"/>
        <end position="313"/>
    </location>
    <ligand>
        <name>GTP</name>
        <dbReference type="ChEBI" id="CHEBI:37565"/>
    </ligand>
</feature>
<evidence type="ECO:0000259" key="12">
    <source>
        <dbReference type="PROSITE" id="PS51881"/>
    </source>
</evidence>
<dbReference type="Pfam" id="PF09269">
    <property type="entry name" value="DUF1967"/>
    <property type="match status" value="1"/>
</dbReference>
<dbReference type="NCBIfam" id="TIGR03595">
    <property type="entry name" value="Obg_CgtA_exten"/>
    <property type="match status" value="1"/>
</dbReference>
<dbReference type="NCBIfam" id="NF008955">
    <property type="entry name" value="PRK12297.1"/>
    <property type="match status" value="1"/>
</dbReference>
<dbReference type="GO" id="GO:0003924">
    <property type="term" value="F:GTPase activity"/>
    <property type="evidence" value="ECO:0007669"/>
    <property type="project" value="UniProtKB-UniRule"/>
</dbReference>
<dbReference type="GO" id="GO:0005525">
    <property type="term" value="F:GTP binding"/>
    <property type="evidence" value="ECO:0007669"/>
    <property type="project" value="UniProtKB-UniRule"/>
</dbReference>
<dbReference type="Proteomes" id="UP000644115">
    <property type="component" value="Unassembled WGS sequence"/>
</dbReference>
<evidence type="ECO:0000259" key="11">
    <source>
        <dbReference type="PROSITE" id="PS51710"/>
    </source>
</evidence>
<evidence type="ECO:0000256" key="3">
    <source>
        <dbReference type="ARBA" id="ARBA00022490"/>
    </source>
</evidence>
<feature type="domain" description="OBG-type G" evidence="11">
    <location>
        <begin position="159"/>
        <end position="330"/>
    </location>
</feature>
<evidence type="ECO:0000259" key="13">
    <source>
        <dbReference type="PROSITE" id="PS51883"/>
    </source>
</evidence>
<dbReference type="RefSeq" id="WP_249287435.1">
    <property type="nucleotide sequence ID" value="NZ_JACRWC010000108.1"/>
</dbReference>
<protein>
    <recommendedName>
        <fullName evidence="9">GTPase Obg</fullName>
        <ecNumber evidence="9">3.6.5.-</ecNumber>
    </recommendedName>
    <alternativeName>
        <fullName evidence="9">GTP-binding protein Obg</fullName>
    </alternativeName>
</protein>
<dbReference type="NCBIfam" id="TIGR02729">
    <property type="entry name" value="Obg_CgtA"/>
    <property type="match status" value="1"/>
</dbReference>
<dbReference type="EMBL" id="JACRWC010000108">
    <property type="protein sequence ID" value="MBC6000096.1"/>
    <property type="molecule type" value="Genomic_DNA"/>
</dbReference>
<dbReference type="FunFam" id="2.70.210.12:FF:000001">
    <property type="entry name" value="GTPase Obg"/>
    <property type="match status" value="1"/>
</dbReference>
<comment type="caution">
    <text evidence="9">Lacks conserved residue(s) required for the propagation of feature annotation.</text>
</comment>
<dbReference type="SUPFAM" id="SSF82051">
    <property type="entry name" value="Obg GTP-binding protein N-terminal domain"/>
    <property type="match status" value="1"/>
</dbReference>
<gene>
    <name evidence="14" type="primary">obgE</name>
    <name evidence="9" type="synonym">obg</name>
    <name evidence="14" type="ORF">H8876_08800</name>
</gene>
<keyword evidence="3 9" id="KW-0963">Cytoplasm</keyword>
<keyword evidence="4 9" id="KW-0479">Metal-binding</keyword>
<feature type="domain" description="OCT" evidence="12">
    <location>
        <begin position="348"/>
        <end position="428"/>
    </location>
</feature>
<evidence type="ECO:0000256" key="8">
    <source>
        <dbReference type="ARBA" id="ARBA00023134"/>
    </source>
</evidence>
<evidence type="ECO:0000256" key="5">
    <source>
        <dbReference type="ARBA" id="ARBA00022741"/>
    </source>
</evidence>
<feature type="compositionally biased region" description="Gly residues" evidence="10">
    <location>
        <begin position="32"/>
        <end position="42"/>
    </location>
</feature>
<dbReference type="Pfam" id="PF01926">
    <property type="entry name" value="MMR_HSR1"/>
    <property type="match status" value="1"/>
</dbReference>
<dbReference type="GO" id="GO:0042254">
    <property type="term" value="P:ribosome biogenesis"/>
    <property type="evidence" value="ECO:0007669"/>
    <property type="project" value="UniProtKB-UniRule"/>
</dbReference>
<comment type="function">
    <text evidence="9">An essential GTPase which binds GTP, GDP and possibly (p)ppGpp with moderate affinity, with high nucleotide exchange rates and a fairly low GTP hydrolysis rate. Plays a role in control of the cell cycle, stress response, ribosome biogenesis and in those bacteria that undergo differentiation, in morphogenesis control.</text>
</comment>
<proteinExistence type="inferred from homology"/>
<keyword evidence="15" id="KW-1185">Reference proteome</keyword>
<dbReference type="Pfam" id="PF01018">
    <property type="entry name" value="GTP1_OBG"/>
    <property type="match status" value="1"/>
</dbReference>
<dbReference type="PROSITE" id="PS51883">
    <property type="entry name" value="OBG"/>
    <property type="match status" value="1"/>
</dbReference>
<keyword evidence="8 9" id="KW-0342">GTP-binding</keyword>
<dbReference type="HAMAP" id="MF_01454">
    <property type="entry name" value="GTPase_Obg"/>
    <property type="match status" value="1"/>
</dbReference>
<evidence type="ECO:0000256" key="1">
    <source>
        <dbReference type="ARBA" id="ARBA00001946"/>
    </source>
</evidence>
<dbReference type="InterPro" id="IPR036726">
    <property type="entry name" value="GTP1_OBG_dom_sf"/>
</dbReference>
<dbReference type="PRINTS" id="PR00326">
    <property type="entry name" value="GTP1OBG"/>
</dbReference>
<dbReference type="EC" id="3.6.5.-" evidence="9"/>
<dbReference type="InterPro" id="IPR014100">
    <property type="entry name" value="GTP-bd_Obg/CgtA"/>
</dbReference>
<dbReference type="GO" id="GO:0000287">
    <property type="term" value="F:magnesium ion binding"/>
    <property type="evidence" value="ECO:0007669"/>
    <property type="project" value="InterPro"/>
</dbReference>
<dbReference type="PROSITE" id="PS51881">
    <property type="entry name" value="OCT"/>
    <property type="match status" value="1"/>
</dbReference>
<dbReference type="InterPro" id="IPR027417">
    <property type="entry name" value="P-loop_NTPase"/>
</dbReference>
<evidence type="ECO:0000256" key="6">
    <source>
        <dbReference type="ARBA" id="ARBA00022801"/>
    </source>
</evidence>
<comment type="caution">
    <text evidence="14">The sequence shown here is derived from an EMBL/GenBank/DDBJ whole genome shotgun (WGS) entry which is preliminary data.</text>
</comment>
<sequence>MFVDRAKIFIRSGKGGNGAVSFRREPFVPEGGPDGGDGGKGGDVIFEADENMRTLMDFRYKRKYEAENGQDGMKKKRYGKNGEDLIIKVPVGTVVIDEESGLVMKDLKKHGESFVAAKGGKGGKGNTKYATSTRQAPNFAEAGGFAKERNVILEMKLIADVGLVGFPNVGKSTLLSVSTSAKPKIANYHFTTIDPNLGVVKIYDTSFVMADIAGIIEGASEGAGLGHRFLKHIERTKVLIHVVDVSGSEGRDPKEDFDKINKELEQYSEKLLKKPQIVAANKIDLIGEDSEEYQDFKAYVEEQGYEVFPMSAPINQGVQEVLAAAADKLQQVLAEPQEEDDYELFDFEKDENDPDYRTVTVSYDGNSFVLHGKQLLKIFNSTNFTDFGSLRYLYKYIEKSGAIDQMKEMGIEDGDIIKIEDFEFEYYDEDYFED</sequence>
<reference evidence="14" key="1">
    <citation type="submission" date="2020-08" db="EMBL/GenBank/DDBJ databases">
        <authorList>
            <person name="Liu C."/>
            <person name="Sun Q."/>
        </authorList>
    </citation>
    <scope>NUCLEOTIDE SEQUENCE</scope>
    <source>
        <strain evidence="14">BX16</strain>
    </source>
</reference>
<keyword evidence="5 9" id="KW-0547">Nucleotide-binding</keyword>
<dbReference type="Gene3D" id="3.40.50.300">
    <property type="entry name" value="P-loop containing nucleotide triphosphate hydrolases"/>
    <property type="match status" value="1"/>
</dbReference>
<comment type="subcellular location">
    <subcellularLocation>
        <location evidence="9">Cytoplasm</location>
    </subcellularLocation>
</comment>
<feature type="binding site" evidence="9">
    <location>
        <position position="172"/>
    </location>
    <ligand>
        <name>Mg(2+)</name>
        <dbReference type="ChEBI" id="CHEBI:18420"/>
    </ligand>
</feature>
<keyword evidence="6 9" id="KW-0378">Hydrolase</keyword>
<comment type="similarity">
    <text evidence="2 9">Belongs to the TRAFAC class OBG-HflX-like GTPase superfamily. OBG GTPase family.</text>
</comment>
<dbReference type="InterPro" id="IPR006169">
    <property type="entry name" value="GTP1_OBG_dom"/>
</dbReference>
<dbReference type="InterPro" id="IPR015349">
    <property type="entry name" value="OCT_dom"/>
</dbReference>
<keyword evidence="7 9" id="KW-0460">Magnesium</keyword>